<dbReference type="EMBL" id="CP001614">
    <property type="protein sequence ID" value="ACR12462.1"/>
    <property type="molecule type" value="Genomic_DNA"/>
</dbReference>
<organism evidence="6 7">
    <name type="scientific">Teredinibacter turnerae (strain ATCC 39867 / T7901)</name>
    <dbReference type="NCBI Taxonomy" id="377629"/>
    <lineage>
        <taxon>Bacteria</taxon>
        <taxon>Pseudomonadati</taxon>
        <taxon>Pseudomonadota</taxon>
        <taxon>Gammaproteobacteria</taxon>
        <taxon>Cellvibrionales</taxon>
        <taxon>Cellvibrionaceae</taxon>
        <taxon>Teredinibacter</taxon>
    </lineage>
</organism>
<evidence type="ECO:0000256" key="3">
    <source>
        <dbReference type="ARBA" id="ARBA00023143"/>
    </source>
</evidence>
<protein>
    <recommendedName>
        <fullName evidence="8">Type IV pilus assembly protein PilZ</fullName>
    </recommendedName>
</protein>
<proteinExistence type="predicted"/>
<evidence type="ECO:0000256" key="2">
    <source>
        <dbReference type="ARBA" id="ARBA00022741"/>
    </source>
</evidence>
<sequence>MTEETHLHFDQLNLKFGQRLQLLPNPSEPGERYESLLLGCLPGETVMITPPPDGEYPLLSEGQRVVIRVTTSGGVAMFPTQILHIAEVPLYILYLDFPNAIKYRQVRVAARVNVALPVLLSNLTSGQLGPIAGRASDISLGGAKVVFDQQVGAIGDEVELKGKFEIAQIKRILSVSAQIRTEKQTPQGYEYGIQFFEQDEDKQLVLFGFIYSALAMSDANKLE</sequence>
<keyword evidence="3" id="KW-0975">Bacterial flagellum</keyword>
<dbReference type="eggNOG" id="COG5581">
    <property type="taxonomic scope" value="Bacteria"/>
</dbReference>
<reference evidence="6 7" key="1">
    <citation type="journal article" date="2009" name="PLoS ONE">
        <title>The complete genome of Teredinibacter turnerae T7901: an intracellular endosymbiont of marine wood-boring bivalves (shipworms).</title>
        <authorList>
            <person name="Yang J.C."/>
            <person name="Madupu R."/>
            <person name="Durkin A.S."/>
            <person name="Ekborg N.A."/>
            <person name="Pedamallu C.S."/>
            <person name="Hostetler J.B."/>
            <person name="Radune D."/>
            <person name="Toms B.S."/>
            <person name="Henrissat B."/>
            <person name="Coutinho P.M."/>
            <person name="Schwarz S."/>
            <person name="Field L."/>
            <person name="Trindade-Silva A.E."/>
            <person name="Soares C.A.G."/>
            <person name="Elshahawi S."/>
            <person name="Hanora A."/>
            <person name="Schmidt E.W."/>
            <person name="Haygood M.G."/>
            <person name="Posfai J."/>
            <person name="Benner J."/>
            <person name="Madinger C."/>
            <person name="Nove J."/>
            <person name="Anton B."/>
            <person name="Chaudhary K."/>
            <person name="Foster J."/>
            <person name="Holman A."/>
            <person name="Kumar S."/>
            <person name="Lessard P.A."/>
            <person name="Luyten Y.A."/>
            <person name="Slatko B."/>
            <person name="Wood N."/>
            <person name="Wu B."/>
            <person name="Teplitski M."/>
            <person name="Mougous J.D."/>
            <person name="Ward N."/>
            <person name="Eisen J.A."/>
            <person name="Badger J.H."/>
            <person name="Distel D.L."/>
        </authorList>
    </citation>
    <scope>NUCLEOTIDE SEQUENCE [LARGE SCALE GENOMIC DNA]</scope>
    <source>
        <strain evidence="7">ATCC 39867 / T7901</strain>
    </source>
</reference>
<evidence type="ECO:0008006" key="8">
    <source>
        <dbReference type="Google" id="ProtNLM"/>
    </source>
</evidence>
<dbReference type="Pfam" id="PF12945">
    <property type="entry name" value="PilZNR"/>
    <property type="match status" value="1"/>
</dbReference>
<dbReference type="GO" id="GO:0035438">
    <property type="term" value="F:cyclic-di-GMP binding"/>
    <property type="evidence" value="ECO:0007669"/>
    <property type="project" value="InterPro"/>
</dbReference>
<keyword evidence="7" id="KW-1185">Reference proteome</keyword>
<dbReference type="SUPFAM" id="SSF141371">
    <property type="entry name" value="PilZ domain-like"/>
    <property type="match status" value="2"/>
</dbReference>
<dbReference type="InterPro" id="IPR009875">
    <property type="entry name" value="PilZ_domain"/>
</dbReference>
<gene>
    <name evidence="6" type="ordered locus">TERTU_0715</name>
</gene>
<dbReference type="InterPro" id="IPR012349">
    <property type="entry name" value="Split_barrel_FMN-bd"/>
</dbReference>
<evidence type="ECO:0000313" key="7">
    <source>
        <dbReference type="Proteomes" id="UP000009080"/>
    </source>
</evidence>
<keyword evidence="2" id="KW-0547">Nucleotide-binding</keyword>
<feature type="domain" description="PilZ" evidence="4">
    <location>
        <begin position="105"/>
        <end position="210"/>
    </location>
</feature>
<evidence type="ECO:0000313" key="6">
    <source>
        <dbReference type="EMBL" id="ACR12462.1"/>
    </source>
</evidence>
<evidence type="ECO:0000259" key="5">
    <source>
        <dbReference type="Pfam" id="PF12945"/>
    </source>
</evidence>
<accession>C5BNX9</accession>
<name>C5BNX9_TERTT</name>
<dbReference type="OrthoDB" id="5735035at2"/>
<dbReference type="InterPro" id="IPR009926">
    <property type="entry name" value="T3SS_YcgR_PilZN"/>
</dbReference>
<evidence type="ECO:0000256" key="1">
    <source>
        <dbReference type="ARBA" id="ARBA00022636"/>
    </source>
</evidence>
<dbReference type="HOGENOM" id="CLU_073573_1_1_6"/>
<dbReference type="Proteomes" id="UP000009080">
    <property type="component" value="Chromosome"/>
</dbReference>
<dbReference type="STRING" id="377629.TERTU_0715"/>
<dbReference type="Pfam" id="PF07238">
    <property type="entry name" value="PilZ"/>
    <property type="match status" value="1"/>
</dbReference>
<feature type="domain" description="Type III secretion system flagellar brake protein YcgR PilZN" evidence="5">
    <location>
        <begin position="15"/>
        <end position="98"/>
    </location>
</feature>
<keyword evidence="1" id="KW-0973">c-di-GMP</keyword>
<evidence type="ECO:0000259" key="4">
    <source>
        <dbReference type="Pfam" id="PF07238"/>
    </source>
</evidence>
<dbReference type="KEGG" id="ttu:TERTU_0715"/>
<dbReference type="Gene3D" id="2.40.10.220">
    <property type="entry name" value="predicted glycosyltransferase like domains"/>
    <property type="match status" value="1"/>
</dbReference>
<dbReference type="AlphaFoldDB" id="C5BNX9"/>
<dbReference type="Gene3D" id="2.30.110.10">
    <property type="entry name" value="Electron Transport, Fmn-binding Protein, Chain A"/>
    <property type="match status" value="1"/>
</dbReference>
<dbReference type="RefSeq" id="WP_015818574.1">
    <property type="nucleotide sequence ID" value="NC_012997.1"/>
</dbReference>